<dbReference type="Gene3D" id="3.90.550.10">
    <property type="entry name" value="Spore Coat Polysaccharide Biosynthesis Protein SpsA, Chain A"/>
    <property type="match status" value="1"/>
</dbReference>
<dbReference type="PANTHER" id="PTHR48090:SF6">
    <property type="entry name" value="SLR5056 PROTEIN"/>
    <property type="match status" value="1"/>
</dbReference>
<sequence>MYRNQSIGVVVPAYNEAGLVGDVIETMPTFVDRVYAIDDRSTDETWAEIRAAAERVNRQRAGSGADSDRESESEAATPLADGGVAHDGPVVPLRNDRNMGRGASVKRGFERALADGIDIVAMMDGDGQMDPQVLDHLLDPIVEDRADYTKGNRLMAGGGWAGMSRFRLFGNHMLSFLTKFSTGYWEVGDSQNGYAAISSDMLRRLDIDGLYEDYGFENDILAKLNLLDARVADVPHPAVYGNETSTIQYETFIPRVSVLLASNFGRRVRSKYLQGGFHPVVLCYLFAVVALLVGLVGSVYSFVVWAQGSLGPALVSSVVFLVGGLLLVTALAVDVRLNSHLAVDGE</sequence>
<dbReference type="InterPro" id="IPR029044">
    <property type="entry name" value="Nucleotide-diphossugar_trans"/>
</dbReference>
<name>A0ABD5RTN1_9EURY</name>
<feature type="domain" description="Glycosyltransferase 2-like" evidence="3">
    <location>
        <begin position="9"/>
        <end position="204"/>
    </location>
</feature>
<keyword evidence="4" id="KW-0328">Glycosyltransferase</keyword>
<protein>
    <submittedName>
        <fullName evidence="4">Glycosyltransferase</fullName>
        <ecNumber evidence="4">2.4.-.-</ecNumber>
    </submittedName>
</protein>
<comment type="caution">
    <text evidence="4">The sequence shown here is derived from an EMBL/GenBank/DDBJ whole genome shotgun (WGS) entry which is preliminary data.</text>
</comment>
<dbReference type="Proteomes" id="UP001596099">
    <property type="component" value="Unassembled WGS sequence"/>
</dbReference>
<dbReference type="SUPFAM" id="SSF53448">
    <property type="entry name" value="Nucleotide-diphospho-sugar transferases"/>
    <property type="match status" value="1"/>
</dbReference>
<proteinExistence type="predicted"/>
<accession>A0ABD5RTN1</accession>
<keyword evidence="4" id="KW-0808">Transferase</keyword>
<evidence type="ECO:0000313" key="4">
    <source>
        <dbReference type="EMBL" id="MFC5973832.1"/>
    </source>
</evidence>
<dbReference type="InterPro" id="IPR050256">
    <property type="entry name" value="Glycosyltransferase_2"/>
</dbReference>
<evidence type="ECO:0000313" key="5">
    <source>
        <dbReference type="Proteomes" id="UP001596099"/>
    </source>
</evidence>
<keyword evidence="2" id="KW-0812">Transmembrane</keyword>
<feature type="transmembrane region" description="Helical" evidence="2">
    <location>
        <begin position="276"/>
        <end position="303"/>
    </location>
</feature>
<dbReference type="PANTHER" id="PTHR48090">
    <property type="entry name" value="UNDECAPRENYL-PHOSPHATE 4-DEOXY-4-FORMAMIDO-L-ARABINOSE TRANSFERASE-RELATED"/>
    <property type="match status" value="1"/>
</dbReference>
<dbReference type="EMBL" id="JBHSQH010000008">
    <property type="protein sequence ID" value="MFC5973832.1"/>
    <property type="molecule type" value="Genomic_DNA"/>
</dbReference>
<feature type="transmembrane region" description="Helical" evidence="2">
    <location>
        <begin position="309"/>
        <end position="333"/>
    </location>
</feature>
<gene>
    <name evidence="4" type="ORF">ACFPYI_21120</name>
</gene>
<dbReference type="AlphaFoldDB" id="A0ABD5RTN1"/>
<dbReference type="InterPro" id="IPR001173">
    <property type="entry name" value="Glyco_trans_2-like"/>
</dbReference>
<keyword evidence="2" id="KW-0472">Membrane</keyword>
<keyword evidence="5" id="KW-1185">Reference proteome</keyword>
<dbReference type="Pfam" id="PF00535">
    <property type="entry name" value="Glycos_transf_2"/>
    <property type="match status" value="1"/>
</dbReference>
<feature type="region of interest" description="Disordered" evidence="1">
    <location>
        <begin position="56"/>
        <end position="97"/>
    </location>
</feature>
<evidence type="ECO:0000259" key="3">
    <source>
        <dbReference type="Pfam" id="PF00535"/>
    </source>
</evidence>
<reference evidence="4 5" key="1">
    <citation type="journal article" date="2019" name="Int. J. Syst. Evol. Microbiol.">
        <title>The Global Catalogue of Microorganisms (GCM) 10K type strain sequencing project: providing services to taxonomists for standard genome sequencing and annotation.</title>
        <authorList>
            <consortium name="The Broad Institute Genomics Platform"/>
            <consortium name="The Broad Institute Genome Sequencing Center for Infectious Disease"/>
            <person name="Wu L."/>
            <person name="Ma J."/>
        </authorList>
    </citation>
    <scope>NUCLEOTIDE SEQUENCE [LARGE SCALE GENOMIC DNA]</scope>
    <source>
        <strain evidence="4 5">CGMCC 1.12543</strain>
    </source>
</reference>
<dbReference type="EC" id="2.4.-.-" evidence="4"/>
<evidence type="ECO:0000256" key="2">
    <source>
        <dbReference type="SAM" id="Phobius"/>
    </source>
</evidence>
<organism evidence="4 5">
    <name type="scientific">Halomarina salina</name>
    <dbReference type="NCBI Taxonomy" id="1872699"/>
    <lineage>
        <taxon>Archaea</taxon>
        <taxon>Methanobacteriati</taxon>
        <taxon>Methanobacteriota</taxon>
        <taxon>Stenosarchaea group</taxon>
        <taxon>Halobacteria</taxon>
        <taxon>Halobacteriales</taxon>
        <taxon>Natronomonadaceae</taxon>
        <taxon>Halomarina</taxon>
    </lineage>
</organism>
<keyword evidence="2" id="KW-1133">Transmembrane helix</keyword>
<dbReference type="GO" id="GO:0016757">
    <property type="term" value="F:glycosyltransferase activity"/>
    <property type="evidence" value="ECO:0007669"/>
    <property type="project" value="UniProtKB-KW"/>
</dbReference>
<dbReference type="CDD" id="cd04179">
    <property type="entry name" value="DPM_DPG-synthase_like"/>
    <property type="match status" value="1"/>
</dbReference>
<evidence type="ECO:0000256" key="1">
    <source>
        <dbReference type="SAM" id="MobiDB-lite"/>
    </source>
</evidence>
<dbReference type="RefSeq" id="WP_247421583.1">
    <property type="nucleotide sequence ID" value="NZ_JALLGW010000006.1"/>
</dbReference>